<keyword evidence="1" id="KW-1185">Reference proteome</keyword>
<sequence>IPSPSRRNRGIRSRVAYTEINVGAGDVATKVHGNELTCSFQEVLFSSPAHFLSFGSLPADQLSASWEQWLCYLASSLTPQQWQGYWAAHVAMFGLRALPVHLCSFFNQSIHSNHYFLSIRPSFHNCI</sequence>
<evidence type="ECO:0000313" key="2">
    <source>
        <dbReference type="WBParaSite" id="ACAC_0000823201-mRNA-1"/>
    </source>
</evidence>
<evidence type="ECO:0000313" key="1">
    <source>
        <dbReference type="Proteomes" id="UP000035642"/>
    </source>
</evidence>
<dbReference type="AlphaFoldDB" id="A0A0K0DCE8"/>
<protein>
    <submittedName>
        <fullName evidence="2">Pecanex-like protein</fullName>
    </submittedName>
</protein>
<reference evidence="2" key="2">
    <citation type="submission" date="2017-02" db="UniProtKB">
        <authorList>
            <consortium name="WormBaseParasite"/>
        </authorList>
    </citation>
    <scope>IDENTIFICATION</scope>
</reference>
<dbReference type="WBParaSite" id="ACAC_0000823201-mRNA-1">
    <property type="protein sequence ID" value="ACAC_0000823201-mRNA-1"/>
    <property type="gene ID" value="ACAC_0000823201"/>
</dbReference>
<name>A0A0K0DCE8_ANGCA</name>
<accession>A0A0K0DCE8</accession>
<dbReference type="STRING" id="6313.A0A0K0DCE8"/>
<reference evidence="1" key="1">
    <citation type="submission" date="2012-09" db="EMBL/GenBank/DDBJ databases">
        <authorList>
            <person name="Martin A.A."/>
        </authorList>
    </citation>
    <scope>NUCLEOTIDE SEQUENCE</scope>
</reference>
<organism evidence="1 2">
    <name type="scientific">Angiostrongylus cantonensis</name>
    <name type="common">Rat lungworm</name>
    <dbReference type="NCBI Taxonomy" id="6313"/>
    <lineage>
        <taxon>Eukaryota</taxon>
        <taxon>Metazoa</taxon>
        <taxon>Ecdysozoa</taxon>
        <taxon>Nematoda</taxon>
        <taxon>Chromadorea</taxon>
        <taxon>Rhabditida</taxon>
        <taxon>Rhabditina</taxon>
        <taxon>Rhabditomorpha</taxon>
        <taxon>Strongyloidea</taxon>
        <taxon>Metastrongylidae</taxon>
        <taxon>Angiostrongylus</taxon>
    </lineage>
</organism>
<dbReference type="Proteomes" id="UP000035642">
    <property type="component" value="Unassembled WGS sequence"/>
</dbReference>
<proteinExistence type="predicted"/>